<dbReference type="Gene3D" id="1.10.238.10">
    <property type="entry name" value="EF-hand"/>
    <property type="match status" value="1"/>
</dbReference>
<feature type="binding site" evidence="5">
    <location>
        <position position="97"/>
    </location>
    <ligand>
        <name>Ca(2+)</name>
        <dbReference type="ChEBI" id="CHEBI:29108"/>
        <label>2</label>
    </ligand>
</feature>
<feature type="binding site" evidence="5">
    <location>
        <position position="56"/>
    </location>
    <ligand>
        <name>Ca(2+)</name>
        <dbReference type="ChEBI" id="CHEBI:29108"/>
        <label>1</label>
    </ligand>
</feature>
<feature type="binding site" evidence="5">
    <location>
        <position position="52"/>
    </location>
    <ligand>
        <name>Ca(2+)</name>
        <dbReference type="ChEBI" id="CHEBI:29108"/>
        <label>1</label>
    </ligand>
</feature>
<sequence>MSLKGILSPSDIAAALKDCQDPGSFKPKRFCEICGITKVSDSQLKEIFKVVDDDESGYAEEEELKFFLQRLDPGARVLTACETKDFMSAADHDGDGKIGSEEFIEMIRS</sequence>
<keyword evidence="9" id="KW-1185">Reference proteome</keyword>
<dbReference type="GO" id="GO:0005509">
    <property type="term" value="F:calcium ion binding"/>
    <property type="evidence" value="ECO:0007669"/>
    <property type="project" value="UniProtKB-UniRule"/>
</dbReference>
<comment type="function">
    <text evidence="6">In muscle, parvalbumin is thought to be involved in relaxation after contraction. It binds two calcium ions.</text>
</comment>
<dbReference type="InterPro" id="IPR011992">
    <property type="entry name" value="EF-hand-dom_pair"/>
</dbReference>
<evidence type="ECO:0000256" key="3">
    <source>
        <dbReference type="ARBA" id="ARBA00022737"/>
    </source>
</evidence>
<dbReference type="Proteomes" id="UP000812440">
    <property type="component" value="Chromosome 9"/>
</dbReference>
<feature type="binding site" evidence="5">
    <location>
        <position position="95"/>
    </location>
    <ligand>
        <name>Ca(2+)</name>
        <dbReference type="ChEBI" id="CHEBI:29108"/>
        <label>2</label>
    </ligand>
</feature>
<keyword evidence="4 5" id="KW-0106">Calcium</keyword>
<feature type="binding site" evidence="5">
    <location>
        <position position="102"/>
    </location>
    <ligand>
        <name>Ca(2+)</name>
        <dbReference type="ChEBI" id="CHEBI:29108"/>
        <label>2</label>
    </ligand>
</feature>
<dbReference type="SUPFAM" id="SSF47473">
    <property type="entry name" value="EF-hand"/>
    <property type="match status" value="1"/>
</dbReference>
<accession>A0A8T2IMR1</accession>
<dbReference type="SMART" id="SM00054">
    <property type="entry name" value="EFh"/>
    <property type="match status" value="2"/>
</dbReference>
<evidence type="ECO:0000256" key="6">
    <source>
        <dbReference type="RuleBase" id="RU368048"/>
    </source>
</evidence>
<feature type="binding site" evidence="5">
    <location>
        <position position="93"/>
    </location>
    <ligand>
        <name>Ca(2+)</name>
        <dbReference type="ChEBI" id="CHEBI:29108"/>
        <label>2</label>
    </ligand>
</feature>
<feature type="binding site" evidence="5">
    <location>
        <position position="54"/>
    </location>
    <ligand>
        <name>Ca(2+)</name>
        <dbReference type="ChEBI" id="CHEBI:29108"/>
        <label>1</label>
    </ligand>
</feature>
<evidence type="ECO:0000313" key="9">
    <source>
        <dbReference type="Proteomes" id="UP000812440"/>
    </source>
</evidence>
<name>A0A8T2IMR1_9PIPI</name>
<dbReference type="EMBL" id="JAACNH010000009">
    <property type="protein sequence ID" value="KAG8433073.1"/>
    <property type="molecule type" value="Genomic_DNA"/>
</dbReference>
<organism evidence="8 9">
    <name type="scientific">Hymenochirus boettgeri</name>
    <name type="common">Congo dwarf clawed frog</name>
    <dbReference type="NCBI Taxonomy" id="247094"/>
    <lineage>
        <taxon>Eukaryota</taxon>
        <taxon>Metazoa</taxon>
        <taxon>Chordata</taxon>
        <taxon>Craniata</taxon>
        <taxon>Vertebrata</taxon>
        <taxon>Euteleostomi</taxon>
        <taxon>Amphibia</taxon>
        <taxon>Batrachia</taxon>
        <taxon>Anura</taxon>
        <taxon>Pipoidea</taxon>
        <taxon>Pipidae</taxon>
        <taxon>Pipinae</taxon>
        <taxon>Hymenochirus</taxon>
    </lineage>
</organism>
<evidence type="ECO:0000313" key="8">
    <source>
        <dbReference type="EMBL" id="KAG8433073.1"/>
    </source>
</evidence>
<dbReference type="PROSITE" id="PS00018">
    <property type="entry name" value="EF_HAND_1"/>
    <property type="match status" value="1"/>
</dbReference>
<comment type="similarity">
    <text evidence="1 6">Belongs to the parvalbumin family.</text>
</comment>
<dbReference type="AlphaFoldDB" id="A0A8T2IMR1"/>
<dbReference type="PROSITE" id="PS50222">
    <property type="entry name" value="EF_HAND_2"/>
    <property type="match status" value="1"/>
</dbReference>
<keyword evidence="3" id="KW-0677">Repeat</keyword>
<keyword evidence="2 5" id="KW-0479">Metal-binding</keyword>
<comment type="caution">
    <text evidence="8">The sequence shown here is derived from an EMBL/GenBank/DDBJ whole genome shotgun (WGS) entry which is preliminary data.</text>
</comment>
<evidence type="ECO:0000256" key="2">
    <source>
        <dbReference type="ARBA" id="ARBA00022723"/>
    </source>
</evidence>
<dbReference type="OrthoDB" id="26525at2759"/>
<evidence type="ECO:0000256" key="1">
    <source>
        <dbReference type="ARBA" id="ARBA00009753"/>
    </source>
</evidence>
<dbReference type="InterPro" id="IPR008080">
    <property type="entry name" value="Parvalbumin"/>
</dbReference>
<feature type="domain" description="EF-hand" evidence="7">
    <location>
        <begin position="39"/>
        <end position="74"/>
    </location>
</feature>
<evidence type="ECO:0000256" key="4">
    <source>
        <dbReference type="ARBA" id="ARBA00022837"/>
    </source>
</evidence>
<proteinExistence type="inferred from homology"/>
<reference evidence="8" key="1">
    <citation type="thesis" date="2020" institute="ProQuest LLC" country="789 East Eisenhower Parkway, Ann Arbor, MI, USA">
        <title>Comparative Genomics and Chromosome Evolution.</title>
        <authorList>
            <person name="Mudd A.B."/>
        </authorList>
    </citation>
    <scope>NUCLEOTIDE SEQUENCE</scope>
    <source>
        <strain evidence="8">Female2</strain>
        <tissue evidence="8">Blood</tissue>
    </source>
</reference>
<feature type="binding site" evidence="5">
    <location>
        <position position="91"/>
    </location>
    <ligand>
        <name>Ca(2+)</name>
        <dbReference type="ChEBI" id="CHEBI:29108"/>
        <label>2</label>
    </ligand>
</feature>
<protein>
    <recommendedName>
        <fullName evidence="6">Parvalbumin</fullName>
    </recommendedName>
</protein>
<dbReference type="InterPro" id="IPR018247">
    <property type="entry name" value="EF_Hand_1_Ca_BS"/>
</dbReference>
<dbReference type="PANTHER" id="PTHR11653">
    <property type="entry name" value="PARVALBUMIN ALPHA"/>
    <property type="match status" value="1"/>
</dbReference>
<dbReference type="PANTHER" id="PTHR11653:SF4">
    <property type="entry name" value="ONCOMODULIN-2-RELATED"/>
    <property type="match status" value="1"/>
</dbReference>
<feature type="binding site" evidence="5">
    <location>
        <position position="63"/>
    </location>
    <ligand>
        <name>Ca(2+)</name>
        <dbReference type="ChEBI" id="CHEBI:29108"/>
        <label>1</label>
    </ligand>
</feature>
<gene>
    <name evidence="8" type="ORF">GDO86_017378</name>
</gene>
<evidence type="ECO:0000256" key="5">
    <source>
        <dbReference type="PIRSR" id="PIRSR608080-1"/>
    </source>
</evidence>
<dbReference type="InterPro" id="IPR002048">
    <property type="entry name" value="EF_hand_dom"/>
</dbReference>
<dbReference type="GO" id="GO:0005737">
    <property type="term" value="C:cytoplasm"/>
    <property type="evidence" value="ECO:0007669"/>
    <property type="project" value="TreeGrafter"/>
</dbReference>
<dbReference type="Pfam" id="PF13499">
    <property type="entry name" value="EF-hand_7"/>
    <property type="match status" value="1"/>
</dbReference>
<dbReference type="PRINTS" id="PR01697">
    <property type="entry name" value="PARVALBUMIN"/>
</dbReference>
<feature type="binding site" evidence="5">
    <location>
        <position position="58"/>
    </location>
    <ligand>
        <name>Ca(2+)</name>
        <dbReference type="ChEBI" id="CHEBI:29108"/>
        <label>1</label>
    </ligand>
</feature>
<evidence type="ECO:0000259" key="7">
    <source>
        <dbReference type="PROSITE" id="PS50222"/>
    </source>
</evidence>